<dbReference type="AlphaFoldDB" id="A0A023BDN8"/>
<feature type="transmembrane region" description="Helical" evidence="5">
    <location>
        <begin position="303"/>
        <end position="321"/>
    </location>
</feature>
<feature type="transmembrane region" description="Helical" evidence="5">
    <location>
        <begin position="175"/>
        <end position="192"/>
    </location>
</feature>
<dbReference type="GeneID" id="22910332"/>
<keyword evidence="4 5" id="KW-0472">Membrane</keyword>
<dbReference type="PANTHER" id="PTHR10231">
    <property type="entry name" value="NUCLEOTIDE-SUGAR TRANSMEMBRANE TRANSPORTER"/>
    <property type="match status" value="1"/>
</dbReference>
<gene>
    <name evidence="6" type="ORF">GNI_001420</name>
</gene>
<dbReference type="GO" id="GO:0015165">
    <property type="term" value="F:pyrimidine nucleotide-sugar transmembrane transporter activity"/>
    <property type="evidence" value="ECO:0007669"/>
    <property type="project" value="InterPro"/>
</dbReference>
<dbReference type="OMA" id="VINDYFI"/>
<evidence type="ECO:0000256" key="2">
    <source>
        <dbReference type="ARBA" id="ARBA00022692"/>
    </source>
</evidence>
<dbReference type="Proteomes" id="UP000019763">
    <property type="component" value="Unassembled WGS sequence"/>
</dbReference>
<keyword evidence="7" id="KW-1185">Reference proteome</keyword>
<comment type="caution">
    <text evidence="6">The sequence shown here is derived from an EMBL/GenBank/DDBJ whole genome shotgun (WGS) entry which is preliminary data.</text>
</comment>
<feature type="transmembrane region" description="Helical" evidence="5">
    <location>
        <begin position="204"/>
        <end position="223"/>
    </location>
</feature>
<dbReference type="GO" id="GO:0000139">
    <property type="term" value="C:Golgi membrane"/>
    <property type="evidence" value="ECO:0007669"/>
    <property type="project" value="InterPro"/>
</dbReference>
<protein>
    <submittedName>
        <fullName evidence="6">Transmembrane protein</fullName>
    </submittedName>
</protein>
<sequence>MTEPEYYSGRQVYAELTAKQSDFARHSILSREVISQMDDEQIKKNNIVADMLIFGLCVLVIGLASVTDQFAVIKDGVKRIDYIPRMPYLISYVVSVAICIFLAYYTEGSEGLGRLFNRKNIFANLPMVVTSCIGDVVVLRINVALDPALWKVINQLRLLLTVAASRLVFNQRISVTQYCTLFGTFWAVLAYVSRGLTQIVINDYFILFIGICVIFMNVAAGIHNELTMRRINDTFPIMFGQNRLAGLSVSLAILPFELWATNSWHKFPFGEFHRGVWIMTLFETIKVWLIVKTMTKLGSVYRTLALSLGLFVTYLASSFLLPTAPPFNMSQFTIITAMAMCVIGYSTARIDAERVYDLTAEKANKLADEKEEP</sequence>
<reference evidence="6" key="1">
    <citation type="submission" date="2013-12" db="EMBL/GenBank/DDBJ databases">
        <authorList>
            <person name="Omoto C.K."/>
            <person name="Sibley D."/>
            <person name="Venepally P."/>
            <person name="Hadjithomas M."/>
            <person name="Karamycheva S."/>
            <person name="Brunk B."/>
            <person name="Roos D."/>
            <person name="Caler E."/>
            <person name="Lorenzi H."/>
        </authorList>
    </citation>
    <scope>NUCLEOTIDE SEQUENCE</scope>
</reference>
<evidence type="ECO:0000256" key="1">
    <source>
        <dbReference type="ARBA" id="ARBA00004141"/>
    </source>
</evidence>
<feature type="transmembrane region" description="Helical" evidence="5">
    <location>
        <begin position="327"/>
        <end position="348"/>
    </location>
</feature>
<feature type="transmembrane region" description="Helical" evidence="5">
    <location>
        <begin position="86"/>
        <end position="105"/>
    </location>
</feature>
<evidence type="ECO:0000256" key="3">
    <source>
        <dbReference type="ARBA" id="ARBA00022989"/>
    </source>
</evidence>
<evidence type="ECO:0000313" key="6">
    <source>
        <dbReference type="EMBL" id="EZG89665.1"/>
    </source>
</evidence>
<dbReference type="InterPro" id="IPR007271">
    <property type="entry name" value="Nuc_sug_transpt"/>
</dbReference>
<dbReference type="VEuPathDB" id="CryptoDB:GNI_001420"/>
<evidence type="ECO:0000313" key="7">
    <source>
        <dbReference type="Proteomes" id="UP000019763"/>
    </source>
</evidence>
<evidence type="ECO:0000256" key="5">
    <source>
        <dbReference type="SAM" id="Phobius"/>
    </source>
</evidence>
<dbReference type="EMBL" id="AFNH02000012">
    <property type="protein sequence ID" value="EZG89665.1"/>
    <property type="molecule type" value="Genomic_DNA"/>
</dbReference>
<keyword evidence="2 5" id="KW-0812">Transmembrane</keyword>
<organism evidence="6 7">
    <name type="scientific">Gregarina niphandrodes</name>
    <name type="common">Septate eugregarine</name>
    <dbReference type="NCBI Taxonomy" id="110365"/>
    <lineage>
        <taxon>Eukaryota</taxon>
        <taxon>Sar</taxon>
        <taxon>Alveolata</taxon>
        <taxon>Apicomplexa</taxon>
        <taxon>Conoidasida</taxon>
        <taxon>Gregarinasina</taxon>
        <taxon>Eugregarinorida</taxon>
        <taxon>Gregarinidae</taxon>
        <taxon>Gregarina</taxon>
    </lineage>
</organism>
<keyword evidence="3 5" id="KW-1133">Transmembrane helix</keyword>
<proteinExistence type="predicted"/>
<dbReference type="OrthoDB" id="408493at2759"/>
<name>A0A023BDN8_GRENI</name>
<evidence type="ECO:0000256" key="4">
    <source>
        <dbReference type="ARBA" id="ARBA00023136"/>
    </source>
</evidence>
<feature type="transmembrane region" description="Helical" evidence="5">
    <location>
        <begin position="244"/>
        <end position="260"/>
    </location>
</feature>
<comment type="subcellular location">
    <subcellularLocation>
        <location evidence="1">Membrane</location>
        <topology evidence="1">Multi-pass membrane protein</topology>
    </subcellularLocation>
</comment>
<dbReference type="RefSeq" id="XP_011128471.1">
    <property type="nucleotide sequence ID" value="XM_011130169.1"/>
</dbReference>
<feature type="transmembrane region" description="Helical" evidence="5">
    <location>
        <begin position="272"/>
        <end position="291"/>
    </location>
</feature>
<feature type="transmembrane region" description="Helical" evidence="5">
    <location>
        <begin position="121"/>
        <end position="142"/>
    </location>
</feature>
<accession>A0A023BDN8</accession>
<feature type="transmembrane region" description="Helical" evidence="5">
    <location>
        <begin position="47"/>
        <end position="66"/>
    </location>
</feature>